<gene>
    <name evidence="9" type="ORF">FIBRA_02273</name>
</gene>
<comment type="catalytic activity">
    <reaction evidence="4">
        <text>O-phospho-L-seryl-[protein] + H2O = L-seryl-[protein] + phosphate</text>
        <dbReference type="Rhea" id="RHEA:20629"/>
        <dbReference type="Rhea" id="RHEA-COMP:9863"/>
        <dbReference type="Rhea" id="RHEA-COMP:11604"/>
        <dbReference type="ChEBI" id="CHEBI:15377"/>
        <dbReference type="ChEBI" id="CHEBI:29999"/>
        <dbReference type="ChEBI" id="CHEBI:43474"/>
        <dbReference type="ChEBI" id="CHEBI:83421"/>
        <dbReference type="EC" id="3.1.3.16"/>
    </reaction>
</comment>
<dbReference type="RefSeq" id="XP_012179527.1">
    <property type="nucleotide sequence ID" value="XM_012324137.1"/>
</dbReference>
<dbReference type="STRING" id="599839.J4H1R7"/>
<evidence type="ECO:0000256" key="2">
    <source>
        <dbReference type="ARBA" id="ARBA00022801"/>
    </source>
</evidence>
<dbReference type="InterPro" id="IPR016130">
    <property type="entry name" value="Tyr_Pase_AS"/>
</dbReference>
<evidence type="ECO:0000256" key="3">
    <source>
        <dbReference type="ARBA" id="ARBA00022912"/>
    </source>
</evidence>
<dbReference type="PROSITE" id="PS00383">
    <property type="entry name" value="TYR_PHOSPHATASE_1"/>
    <property type="match status" value="1"/>
</dbReference>
<evidence type="ECO:0000256" key="5">
    <source>
        <dbReference type="ARBA" id="ARBA00048336"/>
    </source>
</evidence>
<dbReference type="GeneID" id="24095155"/>
<dbReference type="PROSITE" id="PS50054">
    <property type="entry name" value="TYR_PHOSPHATASE_DUAL"/>
    <property type="match status" value="1"/>
</dbReference>
<dbReference type="PANTHER" id="PTHR45948:SF2">
    <property type="entry name" value="DUAL SPECIFICITY PROTEIN PHOSPHATASE"/>
    <property type="match status" value="1"/>
</dbReference>
<comment type="similarity">
    <text evidence="1">Belongs to the protein-tyrosine phosphatase family. Non-receptor class dual specificity subfamily.</text>
</comment>
<dbReference type="SUPFAM" id="SSF52799">
    <property type="entry name" value="(Phosphotyrosine protein) phosphatases II"/>
    <property type="match status" value="1"/>
</dbReference>
<evidence type="ECO:0000313" key="9">
    <source>
        <dbReference type="EMBL" id="CCM00244.1"/>
    </source>
</evidence>
<dbReference type="PROSITE" id="PS50056">
    <property type="entry name" value="TYR_PHOSPHATASE_2"/>
    <property type="match status" value="1"/>
</dbReference>
<comment type="catalytic activity">
    <reaction evidence="5">
        <text>O-phospho-L-threonyl-[protein] + H2O = L-threonyl-[protein] + phosphate</text>
        <dbReference type="Rhea" id="RHEA:47004"/>
        <dbReference type="Rhea" id="RHEA-COMP:11060"/>
        <dbReference type="Rhea" id="RHEA-COMP:11605"/>
        <dbReference type="ChEBI" id="CHEBI:15377"/>
        <dbReference type="ChEBI" id="CHEBI:30013"/>
        <dbReference type="ChEBI" id="CHEBI:43474"/>
        <dbReference type="ChEBI" id="CHEBI:61977"/>
        <dbReference type="EC" id="3.1.3.16"/>
    </reaction>
</comment>
<dbReference type="InterPro" id="IPR000340">
    <property type="entry name" value="Dual-sp_phosphatase_cat-dom"/>
</dbReference>
<dbReference type="InterPro" id="IPR029021">
    <property type="entry name" value="Prot-tyrosine_phosphatase-like"/>
</dbReference>
<keyword evidence="3" id="KW-0904">Protein phosphatase</keyword>
<name>J4H1R7_9APHY</name>
<dbReference type="GO" id="GO:0004722">
    <property type="term" value="F:protein serine/threonine phosphatase activity"/>
    <property type="evidence" value="ECO:0007669"/>
    <property type="project" value="UniProtKB-EC"/>
</dbReference>
<dbReference type="InterPro" id="IPR000387">
    <property type="entry name" value="Tyr_Pase_dom"/>
</dbReference>
<dbReference type="InParanoid" id="J4H1R7"/>
<dbReference type="GO" id="GO:0007165">
    <property type="term" value="P:signal transduction"/>
    <property type="evidence" value="ECO:0007669"/>
    <property type="project" value="TreeGrafter"/>
</dbReference>
<dbReference type="Proteomes" id="UP000006352">
    <property type="component" value="Unassembled WGS sequence"/>
</dbReference>
<dbReference type="Gene3D" id="3.90.190.10">
    <property type="entry name" value="Protein tyrosine phosphatase superfamily"/>
    <property type="match status" value="1"/>
</dbReference>
<dbReference type="GO" id="GO:0004725">
    <property type="term" value="F:protein tyrosine phosphatase activity"/>
    <property type="evidence" value="ECO:0007669"/>
    <property type="project" value="TreeGrafter"/>
</dbReference>
<dbReference type="EMBL" id="HE796973">
    <property type="protein sequence ID" value="CCM00244.1"/>
    <property type="molecule type" value="Genomic_DNA"/>
</dbReference>
<dbReference type="InterPro" id="IPR020422">
    <property type="entry name" value="TYR_PHOSPHATASE_DUAL_dom"/>
</dbReference>
<sequence>MLAFTSPGVQSSLVVKSAATIRPGDRISVGREASLIVPRLYLANLYTAQDPEQLAALGVTHIVSVVEGIPKLPKSMPHLKTLHIPITDSHDADILQYLNRTTAFIKGALAEDPKNVVLVHCLVGMSRSATVVCAYLTATTSMVPSEAIGFVATKRCIVSPNPGFRQQLDEYAVRYHPKLERAQGGTTKESGGIVERLRSWNRRAT</sequence>
<organism evidence="9 10">
    <name type="scientific">Fibroporia radiculosa</name>
    <dbReference type="NCBI Taxonomy" id="599839"/>
    <lineage>
        <taxon>Eukaryota</taxon>
        <taxon>Fungi</taxon>
        <taxon>Dikarya</taxon>
        <taxon>Basidiomycota</taxon>
        <taxon>Agaricomycotina</taxon>
        <taxon>Agaricomycetes</taxon>
        <taxon>Polyporales</taxon>
        <taxon>Fibroporiaceae</taxon>
        <taxon>Fibroporia</taxon>
    </lineage>
</organism>
<dbReference type="SMART" id="SM00195">
    <property type="entry name" value="DSPc"/>
    <property type="match status" value="1"/>
</dbReference>
<feature type="region of interest" description="Disordered" evidence="6">
    <location>
        <begin position="183"/>
        <end position="205"/>
    </location>
</feature>
<dbReference type="HOGENOM" id="CLU_027074_9_0_1"/>
<evidence type="ECO:0000256" key="1">
    <source>
        <dbReference type="ARBA" id="ARBA00008601"/>
    </source>
</evidence>
<protein>
    <submittedName>
        <fullName evidence="9">Uncharacterized protein</fullName>
    </submittedName>
</protein>
<keyword evidence="10" id="KW-1185">Reference proteome</keyword>
<accession>J4H1R7</accession>
<proteinExistence type="inferred from homology"/>
<evidence type="ECO:0000259" key="7">
    <source>
        <dbReference type="PROSITE" id="PS50054"/>
    </source>
</evidence>
<feature type="domain" description="Tyrosine-protein phosphatase" evidence="7">
    <location>
        <begin position="32"/>
        <end position="177"/>
    </location>
</feature>
<dbReference type="OrthoDB" id="2017893at2759"/>
<feature type="domain" description="Tyrosine specific protein phosphatases" evidence="8">
    <location>
        <begin position="95"/>
        <end position="172"/>
    </location>
</feature>
<evidence type="ECO:0000313" key="10">
    <source>
        <dbReference type="Proteomes" id="UP000006352"/>
    </source>
</evidence>
<evidence type="ECO:0000256" key="4">
    <source>
        <dbReference type="ARBA" id="ARBA00047761"/>
    </source>
</evidence>
<dbReference type="PANTHER" id="PTHR45948">
    <property type="entry name" value="DUAL SPECIFICITY PROTEIN PHOSPHATASE DDB_G0269404-RELATED"/>
    <property type="match status" value="1"/>
</dbReference>
<dbReference type="Pfam" id="PF00782">
    <property type="entry name" value="DSPc"/>
    <property type="match status" value="1"/>
</dbReference>
<dbReference type="AlphaFoldDB" id="J4H1R7"/>
<reference evidence="9 10" key="1">
    <citation type="journal article" date="2012" name="Appl. Environ. Microbiol.">
        <title>Short-read sequencing for genomic analysis of the brown rot fungus Fibroporia radiculosa.</title>
        <authorList>
            <person name="Tang J.D."/>
            <person name="Perkins A.D."/>
            <person name="Sonstegard T.S."/>
            <person name="Schroeder S.G."/>
            <person name="Burgess S.C."/>
            <person name="Diehl S.V."/>
        </authorList>
    </citation>
    <scope>NUCLEOTIDE SEQUENCE [LARGE SCALE GENOMIC DNA]</scope>
    <source>
        <strain evidence="9 10">TFFH 294</strain>
    </source>
</reference>
<evidence type="ECO:0000256" key="6">
    <source>
        <dbReference type="SAM" id="MobiDB-lite"/>
    </source>
</evidence>
<dbReference type="CDD" id="cd14498">
    <property type="entry name" value="DSP"/>
    <property type="match status" value="1"/>
</dbReference>
<dbReference type="GO" id="GO:0005829">
    <property type="term" value="C:cytosol"/>
    <property type="evidence" value="ECO:0007669"/>
    <property type="project" value="TreeGrafter"/>
</dbReference>
<evidence type="ECO:0000259" key="8">
    <source>
        <dbReference type="PROSITE" id="PS50056"/>
    </source>
</evidence>
<keyword evidence="2" id="KW-0378">Hydrolase</keyword>